<dbReference type="InterPro" id="IPR036188">
    <property type="entry name" value="FAD/NAD-bd_sf"/>
</dbReference>
<dbReference type="VEuPathDB" id="FungiDB:TRIREDRAFT_55358"/>
<dbReference type="HOGENOM" id="CLU_015676_1_0_1"/>
<dbReference type="SUPFAM" id="SSF51735">
    <property type="entry name" value="NAD(P)-binding Rossmann-fold domains"/>
    <property type="match status" value="1"/>
</dbReference>
<reference evidence="2 3" key="1">
    <citation type="journal article" date="2008" name="Nat. Biotechnol.">
        <title>Genome sequencing and analysis of the biomass-degrading fungus Trichoderma reesei (syn. Hypocrea jecorina).</title>
        <authorList>
            <person name="Martinez D."/>
            <person name="Berka R.M."/>
            <person name="Henrissat B."/>
            <person name="Saloheimo M."/>
            <person name="Arvas M."/>
            <person name="Baker S.E."/>
            <person name="Chapman J."/>
            <person name="Chertkov O."/>
            <person name="Coutinho P.M."/>
            <person name="Cullen D."/>
            <person name="Danchin E.G."/>
            <person name="Grigoriev I.V."/>
            <person name="Harris P."/>
            <person name="Jackson M."/>
            <person name="Kubicek C.P."/>
            <person name="Han C.S."/>
            <person name="Ho I."/>
            <person name="Larrondo L.F."/>
            <person name="de Leon A.L."/>
            <person name="Magnuson J.K."/>
            <person name="Merino S."/>
            <person name="Misra M."/>
            <person name="Nelson B."/>
            <person name="Putnam N."/>
            <person name="Robbertse B."/>
            <person name="Salamov A.A."/>
            <person name="Schmoll M."/>
            <person name="Terry A."/>
            <person name="Thayer N."/>
            <person name="Westerholm-Parvinen A."/>
            <person name="Schoch C.L."/>
            <person name="Yao J."/>
            <person name="Barabote R."/>
            <person name="Nelson M.A."/>
            <person name="Detter C."/>
            <person name="Bruce D."/>
            <person name="Kuske C.R."/>
            <person name="Xie G."/>
            <person name="Richardson P."/>
            <person name="Rokhsar D.S."/>
            <person name="Lucas S.M."/>
            <person name="Rubin E.M."/>
            <person name="Dunn-Coleman N."/>
            <person name="Ward M."/>
            <person name="Brettin T.S."/>
        </authorList>
    </citation>
    <scope>NUCLEOTIDE SEQUENCE [LARGE SCALE GENOMIC DNA]</scope>
    <source>
        <strain evidence="2 3">QM6a</strain>
    </source>
</reference>
<sequence>SLTEMAHIVKLPTFKLQGNVSQSHARAIAEHWTRDFEDALKSNAREKLERLFVKDAWIRDLLALSWDFRTLQSRDSVLDYLQENHHVGINTLRLRDHGAFQPTFKKPYPGMQWVESMFDFESRHGVGKGMLRLVLDGDKGDEWKCYLLHFVLQELNDCRENTGFTRPEGYVDTSGGNWQQRRERQREFLDEDPAVLIIGGGQSGLSVAARLQQIGVPALIIEKNERVGDSWRKRYKTLMTHDPIQYCHLPYIPFPAHWPLFMPKDKLADWLESYASLMELNVWCSTELLSSSFDDAAGVWTVTVKRADGSARTIKPRHVILATGNAGDAIIPHFDGIDSFRGAVYHGSQHKDASEHANLSSKHVVVIGSGTSSHDLCQNFYECGAASVTMLQRGSSHVMTAKKGLAMLHSGTYEEGGPPTEDCDVYSQSMPIPVQFATNVFKTNEIKVVDRDILEGLEKVGFQLDFAEDGSGIYRKYITKGGGYYIDVGCSQLIIDGKINLKANPGGIKSFTPDGLLLADGSELKADIVLLATGYQTMHSTAQSIFGDKVASRLGKVWDLNEEGEINSIWRYSGHPNFWFMGGSLALCRTYSRMLALQIKASELGIYEAPGKKAMSNGVHNGV</sequence>
<organism evidence="3">
    <name type="scientific">Hypocrea jecorina (strain QM6a)</name>
    <name type="common">Trichoderma reesei</name>
    <dbReference type="NCBI Taxonomy" id="431241"/>
    <lineage>
        <taxon>Eukaryota</taxon>
        <taxon>Fungi</taxon>
        <taxon>Dikarya</taxon>
        <taxon>Ascomycota</taxon>
        <taxon>Pezizomycotina</taxon>
        <taxon>Sordariomycetes</taxon>
        <taxon>Hypocreomycetidae</taxon>
        <taxon>Hypocreales</taxon>
        <taxon>Hypocreaceae</taxon>
        <taxon>Trichoderma</taxon>
    </lineage>
</organism>
<accession>G0RAI6</accession>
<dbReference type="GO" id="GO:0004497">
    <property type="term" value="F:monooxygenase activity"/>
    <property type="evidence" value="ECO:0007669"/>
    <property type="project" value="TreeGrafter"/>
</dbReference>
<dbReference type="PRINTS" id="PR00411">
    <property type="entry name" value="PNDRDTASEI"/>
</dbReference>
<dbReference type="PANTHER" id="PTHR43539:SF24">
    <property type="entry name" value="FAD_NAD(P)-BINDING DOMAIN-CONTAINING PROTEIN-RELATED"/>
    <property type="match status" value="1"/>
</dbReference>
<gene>
    <name evidence="2" type="ORF">TRIREDRAFT_55358</name>
</gene>
<evidence type="ECO:0000313" key="3">
    <source>
        <dbReference type="Proteomes" id="UP000008984"/>
    </source>
</evidence>
<dbReference type="PANTHER" id="PTHR43539">
    <property type="entry name" value="FLAVIN-BINDING MONOOXYGENASE-LIKE PROTEIN (AFU_ORTHOLOGUE AFUA_4G09220)"/>
    <property type="match status" value="1"/>
</dbReference>
<dbReference type="RefSeq" id="XP_006962063.1">
    <property type="nucleotide sequence ID" value="XM_006962001.1"/>
</dbReference>
<name>G0RAI6_HYPJQ</name>
<dbReference type="Pfam" id="PF13738">
    <property type="entry name" value="Pyr_redox_3"/>
    <property type="match status" value="1"/>
</dbReference>
<protein>
    <submittedName>
        <fullName evidence="2">Predicted protein</fullName>
    </submittedName>
</protein>
<dbReference type="OrthoDB" id="74360at2759"/>
<evidence type="ECO:0000313" key="2">
    <source>
        <dbReference type="EMBL" id="EGR51606.1"/>
    </source>
</evidence>
<dbReference type="InterPro" id="IPR036291">
    <property type="entry name" value="NAD(P)-bd_dom_sf"/>
</dbReference>
<keyword evidence="3" id="KW-1185">Reference proteome</keyword>
<feature type="non-terminal residue" evidence="2">
    <location>
        <position position="1"/>
    </location>
</feature>
<dbReference type="eggNOG" id="KOG1399">
    <property type="taxonomic scope" value="Eukaryota"/>
</dbReference>
<proteinExistence type="predicted"/>
<dbReference type="SUPFAM" id="SSF51905">
    <property type="entry name" value="FAD/NAD(P)-binding domain"/>
    <property type="match status" value="1"/>
</dbReference>
<dbReference type="AlphaFoldDB" id="G0RAI6"/>
<dbReference type="GeneID" id="18485834"/>
<keyword evidence="1" id="KW-0560">Oxidoreductase</keyword>
<dbReference type="InterPro" id="IPR050982">
    <property type="entry name" value="Auxin_biosynth/cation_transpt"/>
</dbReference>
<evidence type="ECO:0000256" key="1">
    <source>
        <dbReference type="ARBA" id="ARBA00023002"/>
    </source>
</evidence>
<dbReference type="GO" id="GO:0050660">
    <property type="term" value="F:flavin adenine dinucleotide binding"/>
    <property type="evidence" value="ECO:0007669"/>
    <property type="project" value="TreeGrafter"/>
</dbReference>
<dbReference type="Gene3D" id="3.50.50.60">
    <property type="entry name" value="FAD/NAD(P)-binding domain"/>
    <property type="match status" value="1"/>
</dbReference>
<dbReference type="KEGG" id="tre:TRIREDRAFT_55358"/>
<dbReference type="EMBL" id="GL985057">
    <property type="protein sequence ID" value="EGR51606.1"/>
    <property type="molecule type" value="Genomic_DNA"/>
</dbReference>
<dbReference type="Proteomes" id="UP000008984">
    <property type="component" value="Unassembled WGS sequence"/>
</dbReference>